<dbReference type="GO" id="GO:0016757">
    <property type="term" value="F:glycosyltransferase activity"/>
    <property type="evidence" value="ECO:0007669"/>
    <property type="project" value="UniProtKB-KW"/>
</dbReference>
<feature type="transmembrane region" description="Helical" evidence="8">
    <location>
        <begin position="102"/>
        <end position="119"/>
    </location>
</feature>
<dbReference type="RefSeq" id="WP_061787934.1">
    <property type="nucleotide sequence ID" value="NZ_CAURRE010000025.1"/>
</dbReference>
<dbReference type="Proteomes" id="UP000273044">
    <property type="component" value="Chromosome"/>
</dbReference>
<evidence type="ECO:0000256" key="5">
    <source>
        <dbReference type="ARBA" id="ARBA00022989"/>
    </source>
</evidence>
<evidence type="ECO:0000256" key="2">
    <source>
        <dbReference type="ARBA" id="ARBA00022676"/>
    </source>
</evidence>
<keyword evidence="4 8" id="KW-0812">Transmembrane</keyword>
<feature type="transmembrane region" description="Helical" evidence="8">
    <location>
        <begin position="21"/>
        <end position="44"/>
    </location>
</feature>
<dbReference type="Pfam" id="PF26314">
    <property type="entry name" value="MptA_B_family"/>
    <property type="match status" value="1"/>
</dbReference>
<keyword evidence="6 8" id="KW-0472">Membrane</keyword>
<comment type="subcellular location">
    <subcellularLocation>
        <location evidence="1">Membrane</location>
        <topology evidence="1">Multi-pass membrane protein</topology>
    </subcellularLocation>
</comment>
<feature type="transmembrane region" description="Helical" evidence="8">
    <location>
        <begin position="261"/>
        <end position="289"/>
    </location>
</feature>
<evidence type="ECO:0000256" key="1">
    <source>
        <dbReference type="ARBA" id="ARBA00004141"/>
    </source>
</evidence>
<feature type="transmembrane region" description="Helical" evidence="8">
    <location>
        <begin position="219"/>
        <end position="241"/>
    </location>
</feature>
<feature type="transmembrane region" description="Helical" evidence="8">
    <location>
        <begin position="404"/>
        <end position="423"/>
    </location>
</feature>
<dbReference type="EMBL" id="LR134406">
    <property type="protein sequence ID" value="VEH70994.1"/>
    <property type="molecule type" value="Genomic_DNA"/>
</dbReference>
<evidence type="ECO:0000313" key="9">
    <source>
        <dbReference type="EMBL" id="VEH70994.1"/>
    </source>
</evidence>
<proteinExistence type="inferred from homology"/>
<dbReference type="GeneID" id="64407745"/>
<feature type="transmembrane region" description="Helical" evidence="8">
    <location>
        <begin position="64"/>
        <end position="82"/>
    </location>
</feature>
<organism evidence="9 10">
    <name type="scientific">Arachnia propionica</name>
    <dbReference type="NCBI Taxonomy" id="1750"/>
    <lineage>
        <taxon>Bacteria</taxon>
        <taxon>Bacillati</taxon>
        <taxon>Actinomycetota</taxon>
        <taxon>Actinomycetes</taxon>
        <taxon>Propionibacteriales</taxon>
        <taxon>Propionibacteriaceae</taxon>
        <taxon>Arachnia</taxon>
    </lineage>
</organism>
<evidence type="ECO:0000313" key="10">
    <source>
        <dbReference type="Proteomes" id="UP000273044"/>
    </source>
</evidence>
<feature type="transmembrane region" description="Helical" evidence="8">
    <location>
        <begin position="443"/>
        <end position="475"/>
    </location>
</feature>
<feature type="transmembrane region" description="Helical" evidence="8">
    <location>
        <begin position="374"/>
        <end position="392"/>
    </location>
</feature>
<accession>A0A448N0Y7</accession>
<name>A0A448N0Y7_9ACTN</name>
<evidence type="ECO:0000256" key="8">
    <source>
        <dbReference type="SAM" id="Phobius"/>
    </source>
</evidence>
<gene>
    <name evidence="9" type="ORF">NCTC12967_02304</name>
</gene>
<keyword evidence="5 8" id="KW-1133">Transmembrane helix</keyword>
<dbReference type="GO" id="GO:0016020">
    <property type="term" value="C:membrane"/>
    <property type="evidence" value="ECO:0007669"/>
    <property type="project" value="UniProtKB-SubCell"/>
</dbReference>
<reference evidence="9 10" key="1">
    <citation type="submission" date="2018-12" db="EMBL/GenBank/DDBJ databases">
        <authorList>
            <consortium name="Pathogen Informatics"/>
        </authorList>
    </citation>
    <scope>NUCLEOTIDE SEQUENCE [LARGE SCALE GENOMIC DNA]</scope>
    <source>
        <strain evidence="9 10">NCTC12967</strain>
    </source>
</reference>
<evidence type="ECO:0000256" key="4">
    <source>
        <dbReference type="ARBA" id="ARBA00022692"/>
    </source>
</evidence>
<dbReference type="InterPro" id="IPR049829">
    <property type="entry name" value="MptA/B-like"/>
</dbReference>
<dbReference type="NCBIfam" id="NF038066">
    <property type="entry name" value="MptB"/>
    <property type="match status" value="1"/>
</dbReference>
<feature type="transmembrane region" description="Helical" evidence="8">
    <location>
        <begin position="186"/>
        <end position="207"/>
    </location>
</feature>
<keyword evidence="3" id="KW-0808">Transferase</keyword>
<evidence type="ECO:0000256" key="6">
    <source>
        <dbReference type="ARBA" id="ARBA00023136"/>
    </source>
</evidence>
<comment type="similarity">
    <text evidence="7">Belongs to the MptA/B family.</text>
</comment>
<protein>
    <submittedName>
        <fullName evidence="9">Carotene biosynthesis associated membrane protein</fullName>
    </submittedName>
</protein>
<evidence type="ECO:0000256" key="7">
    <source>
        <dbReference type="ARBA" id="ARBA00043987"/>
    </source>
</evidence>
<evidence type="ECO:0000256" key="3">
    <source>
        <dbReference type="ARBA" id="ARBA00022679"/>
    </source>
</evidence>
<dbReference type="AlphaFoldDB" id="A0A448N0Y7"/>
<sequence length="499" mass="54271">MPVVLAAASRGLKAFRDAFSARAVLVGCLGSVLLVLGSLTPAYLPRVSPLTRAMASYGLAGVEWTWIGTVITMAGLALMLEFWLRVRPARRESRGQPQLRHWAMLAIVAAPMLVAPPIFSHDAYSYAAQGWLLNNNLNPYLVGPGILPGQFADQVAWVWRDTPAPYGPLALRMNHWLIVLVGFDPYWSTVIMRLPALIGVGMIGWCVPRIAGRFGINPAAASWFVLANPIVIIDFVGGAHNDALMMGLAMMGIWITTKWRTWWWGAVAVGMGAAIKQPAVFVAVALPFITHPWTSWRLRPLAAAAARALASLAISVAVFALLSVVTGLGFGWVNAVDVPGKVTSASPFNLLGEAVEYLLNQVGIDQGGKMAVTVMRSLGLLVCAIGIVWLALRHLGRRPLNFTGWGLLLSAFTLPALHSWYLLWGGVLFPMTRPNTRRLRIAIIISAVLLAYEAMVFAVRNGTWLVALLLIWAVWESVKAHELTQRWDAKAPQESLAAS</sequence>
<keyword evidence="10" id="KW-1185">Reference proteome</keyword>
<keyword evidence="2" id="KW-0328">Glycosyltransferase</keyword>
<feature type="transmembrane region" description="Helical" evidence="8">
    <location>
        <begin position="309"/>
        <end position="333"/>
    </location>
</feature>